<gene>
    <name evidence="1" type="ordered locus">AMEC673_10680</name>
</gene>
<dbReference type="KEGG" id="amg:AMEC673_10680"/>
<organism evidence="1 2">
    <name type="scientific">Alteromonas macleodii (strain English Channel 673)</name>
    <dbReference type="NCBI Taxonomy" id="1004788"/>
    <lineage>
        <taxon>Bacteria</taxon>
        <taxon>Pseudomonadati</taxon>
        <taxon>Pseudomonadota</taxon>
        <taxon>Gammaproteobacteria</taxon>
        <taxon>Alteromonadales</taxon>
        <taxon>Alteromonadaceae</taxon>
        <taxon>Alteromonas/Salinimonas group</taxon>
        <taxon>Alteromonas</taxon>
    </lineage>
</organism>
<accession>A0AB32ZYY9</accession>
<dbReference type="Proteomes" id="UP000006296">
    <property type="component" value="Chromosome"/>
</dbReference>
<dbReference type="PROSITE" id="PS51257">
    <property type="entry name" value="PROKAR_LIPOPROTEIN"/>
    <property type="match status" value="1"/>
</dbReference>
<protein>
    <recommendedName>
        <fullName evidence="3">Lipoprotein</fullName>
    </recommendedName>
</protein>
<evidence type="ECO:0008006" key="3">
    <source>
        <dbReference type="Google" id="ProtNLM"/>
    </source>
</evidence>
<name>A0AB32ZYY9_ALTME</name>
<evidence type="ECO:0000313" key="2">
    <source>
        <dbReference type="Proteomes" id="UP000006296"/>
    </source>
</evidence>
<dbReference type="EMBL" id="CP003844">
    <property type="protein sequence ID" value="AFT74828.1"/>
    <property type="molecule type" value="Genomic_DNA"/>
</dbReference>
<evidence type="ECO:0000313" key="1">
    <source>
        <dbReference type="EMBL" id="AFT74828.1"/>
    </source>
</evidence>
<sequence>MKTILLSFFIIVLVGCTSVAKPTIHLHSNGVSEAKLTNLRIKLEKSGYTVISGHQDFSHFLFTPLIVVPKDSKFSTPELQQQITNTLGSIPIVKRGNFKNHKYSGDHIGVYLRGNNAT</sequence>
<dbReference type="AlphaFoldDB" id="A0AB32ZYY9"/>
<proteinExistence type="predicted"/>
<reference evidence="2" key="1">
    <citation type="journal article" date="2012" name="Sci. Rep.">
        <title>Genomes of surface isolates of Alteromonas macleodii: the life of a widespread marine opportunistic copiotroph.</title>
        <authorList>
            <person name="Lopez-Perez M."/>
            <person name="Gonzaga A."/>
            <person name="Martin-Cuadrado A.B."/>
            <person name="Onyshchenko O."/>
            <person name="Ghavidel A."/>
            <person name="Ghai R."/>
            <person name="Rodriguez-Valera F."/>
        </authorList>
    </citation>
    <scope>NUCLEOTIDE SEQUENCE [LARGE SCALE GENOMIC DNA]</scope>
    <source>
        <strain evidence="2">English Channel 673</strain>
    </source>
</reference>